<protein>
    <submittedName>
        <fullName evidence="1">Uncharacterized protein</fullName>
    </submittedName>
</protein>
<gene>
    <name evidence="1" type="primary">LOC125514460</name>
</gene>
<accession>A0A8R7QQZ7</accession>
<reference evidence="1" key="2">
    <citation type="submission" date="2018-03" db="EMBL/GenBank/DDBJ databases">
        <title>The Triticum urartu genome reveals the dynamic nature of wheat genome evolution.</title>
        <authorList>
            <person name="Ling H."/>
            <person name="Ma B."/>
            <person name="Shi X."/>
            <person name="Liu H."/>
            <person name="Dong L."/>
            <person name="Sun H."/>
            <person name="Cao Y."/>
            <person name="Gao Q."/>
            <person name="Zheng S."/>
            <person name="Li Y."/>
            <person name="Yu Y."/>
            <person name="Du H."/>
            <person name="Qi M."/>
            <person name="Li Y."/>
            <person name="Yu H."/>
            <person name="Cui Y."/>
            <person name="Wang N."/>
            <person name="Chen C."/>
            <person name="Wu H."/>
            <person name="Zhao Y."/>
            <person name="Zhang J."/>
            <person name="Li Y."/>
            <person name="Zhou W."/>
            <person name="Zhang B."/>
            <person name="Hu W."/>
            <person name="Eijk M."/>
            <person name="Tang J."/>
            <person name="Witsenboer H."/>
            <person name="Zhao S."/>
            <person name="Li Z."/>
            <person name="Zhang A."/>
            <person name="Wang D."/>
            <person name="Liang C."/>
        </authorList>
    </citation>
    <scope>NUCLEOTIDE SEQUENCE [LARGE SCALE GENOMIC DNA]</scope>
    <source>
        <strain evidence="1">cv. G1812</strain>
    </source>
</reference>
<dbReference type="AlphaFoldDB" id="A0A8R7QQZ7"/>
<reference evidence="1" key="3">
    <citation type="submission" date="2022-06" db="UniProtKB">
        <authorList>
            <consortium name="EnsemblPlants"/>
        </authorList>
    </citation>
    <scope>IDENTIFICATION</scope>
</reference>
<evidence type="ECO:0000313" key="1">
    <source>
        <dbReference type="EnsemblPlants" id="TuG1812G0600003171.01.T01.cds425946"/>
    </source>
</evidence>
<organism evidence="1 2">
    <name type="scientific">Triticum urartu</name>
    <name type="common">Red wild einkorn</name>
    <name type="synonym">Crithodium urartu</name>
    <dbReference type="NCBI Taxonomy" id="4572"/>
    <lineage>
        <taxon>Eukaryota</taxon>
        <taxon>Viridiplantae</taxon>
        <taxon>Streptophyta</taxon>
        <taxon>Embryophyta</taxon>
        <taxon>Tracheophyta</taxon>
        <taxon>Spermatophyta</taxon>
        <taxon>Magnoliopsida</taxon>
        <taxon>Liliopsida</taxon>
        <taxon>Poales</taxon>
        <taxon>Poaceae</taxon>
        <taxon>BOP clade</taxon>
        <taxon>Pooideae</taxon>
        <taxon>Triticodae</taxon>
        <taxon>Triticeae</taxon>
        <taxon>Triticinae</taxon>
        <taxon>Triticum</taxon>
    </lineage>
</organism>
<sequence>MRLAKETALELELDDGVGGGGGSVSVVVVSSAAAVGLALPLPLLEREEDDADARRWLLASMAAGVDGADADEELRLALRQPPPTGTLRRTPPLVQYRRQLLQKWRGCDRL</sequence>
<keyword evidence="2" id="KW-1185">Reference proteome</keyword>
<dbReference type="Proteomes" id="UP000015106">
    <property type="component" value="Chromosome 6"/>
</dbReference>
<proteinExistence type="predicted"/>
<name>A0A8R7QQZ7_TRIUA</name>
<dbReference type="EnsemblPlants" id="TuG1812G0600003171.01.T01">
    <property type="protein sequence ID" value="TuG1812G0600003171.01.T01.cds425946"/>
    <property type="gene ID" value="TuG1812G0600003171.01"/>
</dbReference>
<evidence type="ECO:0000313" key="2">
    <source>
        <dbReference type="Proteomes" id="UP000015106"/>
    </source>
</evidence>
<dbReference type="Gramene" id="TuG1812G0600003171.01.T01">
    <property type="protein sequence ID" value="TuG1812G0600003171.01.T01.cds425946"/>
    <property type="gene ID" value="TuG1812G0600003171.01"/>
</dbReference>
<reference evidence="2" key="1">
    <citation type="journal article" date="2013" name="Nature">
        <title>Draft genome of the wheat A-genome progenitor Triticum urartu.</title>
        <authorList>
            <person name="Ling H.Q."/>
            <person name="Zhao S."/>
            <person name="Liu D."/>
            <person name="Wang J."/>
            <person name="Sun H."/>
            <person name="Zhang C."/>
            <person name="Fan H."/>
            <person name="Li D."/>
            <person name="Dong L."/>
            <person name="Tao Y."/>
            <person name="Gao C."/>
            <person name="Wu H."/>
            <person name="Li Y."/>
            <person name="Cui Y."/>
            <person name="Guo X."/>
            <person name="Zheng S."/>
            <person name="Wang B."/>
            <person name="Yu K."/>
            <person name="Liang Q."/>
            <person name="Yang W."/>
            <person name="Lou X."/>
            <person name="Chen J."/>
            <person name="Feng M."/>
            <person name="Jian J."/>
            <person name="Zhang X."/>
            <person name="Luo G."/>
            <person name="Jiang Y."/>
            <person name="Liu J."/>
            <person name="Wang Z."/>
            <person name="Sha Y."/>
            <person name="Zhang B."/>
            <person name="Wu H."/>
            <person name="Tang D."/>
            <person name="Shen Q."/>
            <person name="Xue P."/>
            <person name="Zou S."/>
            <person name="Wang X."/>
            <person name="Liu X."/>
            <person name="Wang F."/>
            <person name="Yang Y."/>
            <person name="An X."/>
            <person name="Dong Z."/>
            <person name="Zhang K."/>
            <person name="Zhang X."/>
            <person name="Luo M.C."/>
            <person name="Dvorak J."/>
            <person name="Tong Y."/>
            <person name="Wang J."/>
            <person name="Yang H."/>
            <person name="Li Z."/>
            <person name="Wang D."/>
            <person name="Zhang A."/>
            <person name="Wang J."/>
        </authorList>
    </citation>
    <scope>NUCLEOTIDE SEQUENCE</scope>
    <source>
        <strain evidence="2">cv. G1812</strain>
    </source>
</reference>